<protein>
    <submittedName>
        <fullName evidence="2">Putative acyltransferase</fullName>
    </submittedName>
</protein>
<evidence type="ECO:0000259" key="1">
    <source>
        <dbReference type="PROSITE" id="PS51186"/>
    </source>
</evidence>
<feature type="domain" description="N-acetyltransferase" evidence="1">
    <location>
        <begin position="20"/>
        <end position="166"/>
    </location>
</feature>
<evidence type="ECO:0000313" key="2">
    <source>
        <dbReference type="EMBL" id="OEZ95018.1"/>
    </source>
</evidence>
<dbReference type="AlphaFoldDB" id="A0A1E7WCG6"/>
<dbReference type="PROSITE" id="PS51186">
    <property type="entry name" value="GNAT"/>
    <property type="match status" value="1"/>
</dbReference>
<evidence type="ECO:0000313" key="3">
    <source>
        <dbReference type="Proteomes" id="UP000175989"/>
    </source>
</evidence>
<keyword evidence="3" id="KW-1185">Reference proteome</keyword>
<dbReference type="SUPFAM" id="SSF55729">
    <property type="entry name" value="Acyl-CoA N-acyltransferases (Nat)"/>
    <property type="match status" value="1"/>
</dbReference>
<organism evidence="2 3">
    <name type="scientific">Duganella phyllosphaerae</name>
    <dbReference type="NCBI Taxonomy" id="762836"/>
    <lineage>
        <taxon>Bacteria</taxon>
        <taxon>Pseudomonadati</taxon>
        <taxon>Pseudomonadota</taxon>
        <taxon>Betaproteobacteria</taxon>
        <taxon>Burkholderiales</taxon>
        <taxon>Oxalobacteraceae</taxon>
        <taxon>Telluria group</taxon>
        <taxon>Duganella</taxon>
    </lineage>
</organism>
<dbReference type="Proteomes" id="UP000175989">
    <property type="component" value="Unassembled WGS sequence"/>
</dbReference>
<keyword evidence="2" id="KW-0012">Acyltransferase</keyword>
<dbReference type="InterPro" id="IPR016181">
    <property type="entry name" value="Acyl_CoA_acyltransferase"/>
</dbReference>
<dbReference type="Gene3D" id="3.40.630.30">
    <property type="match status" value="1"/>
</dbReference>
<dbReference type="GO" id="GO:0016747">
    <property type="term" value="F:acyltransferase activity, transferring groups other than amino-acyl groups"/>
    <property type="evidence" value="ECO:0007669"/>
    <property type="project" value="InterPro"/>
</dbReference>
<dbReference type="EMBL" id="LROM01000127">
    <property type="protein sequence ID" value="OEZ95018.1"/>
    <property type="molecule type" value="Genomic_DNA"/>
</dbReference>
<dbReference type="CDD" id="cd04301">
    <property type="entry name" value="NAT_SF"/>
    <property type="match status" value="1"/>
</dbReference>
<proteinExistence type="predicted"/>
<dbReference type="InterPro" id="IPR000182">
    <property type="entry name" value="GNAT_dom"/>
</dbReference>
<gene>
    <name evidence="2" type="ORF">DUPY_44000</name>
</gene>
<comment type="caution">
    <text evidence="2">The sequence shown here is derived from an EMBL/GenBank/DDBJ whole genome shotgun (WGS) entry which is preliminary data.</text>
</comment>
<keyword evidence="2" id="KW-0808">Transferase</keyword>
<dbReference type="Pfam" id="PF13673">
    <property type="entry name" value="Acetyltransf_10"/>
    <property type="match status" value="1"/>
</dbReference>
<reference evidence="3" key="1">
    <citation type="journal article" date="2016" name="Front. Microbiol.">
        <title>Molecular Keys to the Janthinobacterium and Duganella spp. Interaction with the Plant Pathogen Fusarium graminearum.</title>
        <authorList>
            <person name="Haack F.S."/>
            <person name="Poehlein A."/>
            <person name="Kroger C."/>
            <person name="Voigt C.A."/>
            <person name="Piepenbring M."/>
            <person name="Bode H.B."/>
            <person name="Daniel R."/>
            <person name="Schafer W."/>
            <person name="Streit W.R."/>
        </authorList>
    </citation>
    <scope>NUCLEOTIDE SEQUENCE [LARGE SCALE GENOMIC DNA]</scope>
    <source>
        <strain evidence="3">T54</strain>
    </source>
</reference>
<dbReference type="PATRIC" id="fig|762836.4.peg.4527"/>
<accession>A0A1E7WCG6</accession>
<sequence>MSALTPKLFGEIEMIEWQWLAFDEISRRDWYEVLRQRQQVFILEQTCLYPDIDGLDPHCHHLMAWREVDGQRVLQASLRVLPPGLKYHEMSIGRVLTTEAARGTGIGRALLDRAMPLADALHPGHACRIGAQAHLEKFYGGYGFVTVTEPYDEDGIMHIDMLRPATVAAAA</sequence>
<name>A0A1E7WCG6_9BURK</name>